<dbReference type="PANTHER" id="PTHR33371:SF4">
    <property type="entry name" value="INTERMEMBRANE PHOSPHOLIPID TRANSPORT SYSTEM BINDING PROTEIN MLAD"/>
    <property type="match status" value="1"/>
</dbReference>
<evidence type="ECO:0000259" key="3">
    <source>
        <dbReference type="Pfam" id="PF11887"/>
    </source>
</evidence>
<dbReference type="InterPro" id="IPR005693">
    <property type="entry name" value="Mce"/>
</dbReference>
<dbReference type="RefSeq" id="WP_239721041.1">
    <property type="nucleotide sequence ID" value="NZ_CP092423.2"/>
</dbReference>
<feature type="compositionally biased region" description="Low complexity" evidence="1">
    <location>
        <begin position="429"/>
        <end position="444"/>
    </location>
</feature>
<dbReference type="InterPro" id="IPR003399">
    <property type="entry name" value="Mce/MlaD"/>
</dbReference>
<dbReference type="NCBIfam" id="TIGR00996">
    <property type="entry name" value="Mtu_fam_mce"/>
    <property type="match status" value="1"/>
</dbReference>
<dbReference type="Proteomes" id="UP001055171">
    <property type="component" value="Chromosome"/>
</dbReference>
<dbReference type="SUPFAM" id="SSF58104">
    <property type="entry name" value="Methyl-accepting chemotaxis protein (MCP) signaling domain"/>
    <property type="match status" value="1"/>
</dbReference>
<gene>
    <name evidence="4" type="ORF">MJO58_22545</name>
</gene>
<sequence>MASRHTRIAIGIALVLTMIGGTVVVRSVSRISRTQVTAYFDNSNGIFVGDDVVILGVKVGQIDSIEPQPQRAKITFWYDNKYPVPANVNAVILSPKLITSRALQLTPAYAGGPTLTNGSVIPEDHTAVPVEFDDLRQQLQKLTESLQPTSPDGVSPLGSFINTAADNLRGQGARIRDTLIKLSRAVSALGDHSSDVFGTVKNLSTLVSALHDSADLMRQLNTNLAAVTALLADDPNAIAQAVTDLDSAVGEVNTFVADNREAVGTTSDKLASITKALVDSLDDVKQTLHVLPNVVQNYINIYDPAHGAITGILSLNNFANPISFLCGAIQAASRWNNAQSAKLCVQYLAPIIKNRQYNFLPLGLNPFVGAKARPNEVTYSEDWMRPDFRPPPPPQATPPAGEPASTPAPSTPGVASPPPTAEATVPTNPAGGLPAMMAPPGGSP</sequence>
<dbReference type="InterPro" id="IPR052336">
    <property type="entry name" value="MlaD_Phospholipid_Transporter"/>
</dbReference>
<feature type="region of interest" description="Disordered" evidence="1">
    <location>
        <begin position="382"/>
        <end position="444"/>
    </location>
</feature>
<dbReference type="Pfam" id="PF11887">
    <property type="entry name" value="Mce4_CUP1"/>
    <property type="match status" value="1"/>
</dbReference>
<feature type="domain" description="Mammalian cell entry C-terminal" evidence="3">
    <location>
        <begin position="114"/>
        <end position="296"/>
    </location>
</feature>
<evidence type="ECO:0000313" key="4">
    <source>
        <dbReference type="EMBL" id="ULP41596.1"/>
    </source>
</evidence>
<feature type="compositionally biased region" description="Pro residues" evidence="1">
    <location>
        <begin position="389"/>
        <end position="401"/>
    </location>
</feature>
<proteinExistence type="predicted"/>
<keyword evidence="5" id="KW-1185">Reference proteome</keyword>
<evidence type="ECO:0000313" key="5">
    <source>
        <dbReference type="Proteomes" id="UP001055171"/>
    </source>
</evidence>
<feature type="domain" description="Mce/MlaD" evidence="2">
    <location>
        <begin position="34"/>
        <end position="107"/>
    </location>
</feature>
<dbReference type="PANTHER" id="PTHR33371">
    <property type="entry name" value="INTERMEMBRANE PHOSPHOLIPID TRANSPORT SYSTEM BINDING PROTEIN MLAD-RELATED"/>
    <property type="match status" value="1"/>
</dbReference>
<organism evidence="4 5">
    <name type="scientific">Mycobacterium lentiflavum</name>
    <dbReference type="NCBI Taxonomy" id="141349"/>
    <lineage>
        <taxon>Bacteria</taxon>
        <taxon>Bacillati</taxon>
        <taxon>Actinomycetota</taxon>
        <taxon>Actinomycetes</taxon>
        <taxon>Mycobacteriales</taxon>
        <taxon>Mycobacteriaceae</taxon>
        <taxon>Mycobacterium</taxon>
        <taxon>Mycobacterium simiae complex</taxon>
    </lineage>
</organism>
<dbReference type="EMBL" id="CP092423">
    <property type="protein sequence ID" value="ULP41596.1"/>
    <property type="molecule type" value="Genomic_DNA"/>
</dbReference>
<evidence type="ECO:0000259" key="2">
    <source>
        <dbReference type="Pfam" id="PF02470"/>
    </source>
</evidence>
<reference evidence="4" key="1">
    <citation type="submission" date="2022-08" db="EMBL/GenBank/DDBJ databases">
        <title>Complete genome sequence of 14 non-tuberculosis mycobacteria type-strains.</title>
        <authorList>
            <person name="Igarashi Y."/>
            <person name="Osugi A."/>
            <person name="Mitarai S."/>
        </authorList>
    </citation>
    <scope>NUCLEOTIDE SEQUENCE</scope>
    <source>
        <strain evidence="4">ATCC 51985</strain>
    </source>
</reference>
<dbReference type="Pfam" id="PF02470">
    <property type="entry name" value="MlaD"/>
    <property type="match status" value="1"/>
</dbReference>
<protein>
    <submittedName>
        <fullName evidence="4">Virulence factor Mce family protein</fullName>
    </submittedName>
</protein>
<accession>A0ABY3UT61</accession>
<evidence type="ECO:0000256" key="1">
    <source>
        <dbReference type="SAM" id="MobiDB-lite"/>
    </source>
</evidence>
<dbReference type="InterPro" id="IPR024516">
    <property type="entry name" value="Mce_C"/>
</dbReference>
<name>A0ABY3UT61_MYCLN</name>